<feature type="transmembrane region" description="Helical" evidence="1">
    <location>
        <begin position="54"/>
        <end position="78"/>
    </location>
</feature>
<feature type="transmembrane region" description="Helical" evidence="1">
    <location>
        <begin position="122"/>
        <end position="141"/>
    </location>
</feature>
<dbReference type="EnsemblMetazoa" id="SCAU010437-RA">
    <property type="protein sequence ID" value="SCAU010437-PA"/>
    <property type="gene ID" value="SCAU010437"/>
</dbReference>
<dbReference type="Proteomes" id="UP000095300">
    <property type="component" value="Unassembled WGS sequence"/>
</dbReference>
<proteinExistence type="predicted"/>
<keyword evidence="1" id="KW-1133">Transmembrane helix</keyword>
<dbReference type="AlphaFoldDB" id="A0A1I8PRN0"/>
<evidence type="ECO:0000256" key="1">
    <source>
        <dbReference type="SAM" id="Phobius"/>
    </source>
</evidence>
<sequence length="205" mass="23195">MSLDRLKCYAAVSAYIHLGLAIIGIYVFVVLMVVEVASEYTFMNSYEDNKLTAMYFLAAGLVYHILLFCFSLVAAVGISRRKNLLLAPFVTLIYTLISVCGLLALSYFIGGLWNGKAAFGKLLQTLLLSFSLVGAEALIFSPVHKLYRIWRDSPPCSRLEEQQEYEAECEHQEVNNENYNTNIYKIHNQHSTKKGETLEDKVVYI</sequence>
<feature type="transmembrane region" description="Helical" evidence="1">
    <location>
        <begin position="12"/>
        <end position="34"/>
    </location>
</feature>
<evidence type="ECO:0000313" key="3">
    <source>
        <dbReference type="Proteomes" id="UP000095300"/>
    </source>
</evidence>
<evidence type="ECO:0000313" key="2">
    <source>
        <dbReference type="EnsemblMetazoa" id="SCAU010437-PA"/>
    </source>
</evidence>
<feature type="transmembrane region" description="Helical" evidence="1">
    <location>
        <begin position="85"/>
        <end position="110"/>
    </location>
</feature>
<dbReference type="KEGG" id="scac:106088045"/>
<organism evidence="2 3">
    <name type="scientific">Stomoxys calcitrans</name>
    <name type="common">Stable fly</name>
    <name type="synonym">Conops calcitrans</name>
    <dbReference type="NCBI Taxonomy" id="35570"/>
    <lineage>
        <taxon>Eukaryota</taxon>
        <taxon>Metazoa</taxon>
        <taxon>Ecdysozoa</taxon>
        <taxon>Arthropoda</taxon>
        <taxon>Hexapoda</taxon>
        <taxon>Insecta</taxon>
        <taxon>Pterygota</taxon>
        <taxon>Neoptera</taxon>
        <taxon>Endopterygota</taxon>
        <taxon>Diptera</taxon>
        <taxon>Brachycera</taxon>
        <taxon>Muscomorpha</taxon>
        <taxon>Muscoidea</taxon>
        <taxon>Muscidae</taxon>
        <taxon>Stomoxys</taxon>
    </lineage>
</organism>
<keyword evidence="3" id="KW-1185">Reference proteome</keyword>
<reference evidence="2" key="1">
    <citation type="submission" date="2020-05" db="UniProtKB">
        <authorList>
            <consortium name="EnsemblMetazoa"/>
        </authorList>
    </citation>
    <scope>IDENTIFICATION</scope>
    <source>
        <strain evidence="2">USDA</strain>
    </source>
</reference>
<keyword evidence="1" id="KW-0812">Transmembrane</keyword>
<keyword evidence="1" id="KW-0472">Membrane</keyword>
<name>A0A1I8PRN0_STOCA</name>
<dbReference type="VEuPathDB" id="VectorBase:SCAU010437"/>
<protein>
    <submittedName>
        <fullName evidence="2">Uncharacterized protein</fullName>
    </submittedName>
</protein>
<accession>A0A1I8PRN0</accession>
<gene>
    <name evidence="2" type="primary">106088045</name>
</gene>